<dbReference type="Pfam" id="PF02130">
    <property type="entry name" value="YbeY"/>
    <property type="match status" value="1"/>
</dbReference>
<comment type="function">
    <text evidence="8">Single strand-specific metallo-endoribonuclease involved in late-stage 70S ribosome quality control and in maturation of the 3' terminus of the 16S rRNA.</text>
</comment>
<dbReference type="InterPro" id="IPR002036">
    <property type="entry name" value="YbeY"/>
</dbReference>
<dbReference type="InterPro" id="IPR020549">
    <property type="entry name" value="YbeY_CS"/>
</dbReference>
<dbReference type="GO" id="GO:0004521">
    <property type="term" value="F:RNA endonuclease activity"/>
    <property type="evidence" value="ECO:0007669"/>
    <property type="project" value="UniProtKB-UniRule"/>
</dbReference>
<name>A0A4P7NY82_9GAMM</name>
<keyword evidence="5 8" id="KW-0255">Endonuclease</keyword>
<dbReference type="Gene3D" id="3.40.390.30">
    <property type="entry name" value="Metalloproteases ('zincins'), catalytic domain"/>
    <property type="match status" value="1"/>
</dbReference>
<keyword evidence="8" id="KW-0963">Cytoplasm</keyword>
<keyword evidence="6 8" id="KW-0378">Hydrolase</keyword>
<dbReference type="InterPro" id="IPR023091">
    <property type="entry name" value="MetalPrtase_cat_dom_sf_prd"/>
</dbReference>
<evidence type="ECO:0000256" key="4">
    <source>
        <dbReference type="ARBA" id="ARBA00022723"/>
    </source>
</evidence>
<feature type="binding site" evidence="8">
    <location>
        <position position="121"/>
    </location>
    <ligand>
        <name>Zn(2+)</name>
        <dbReference type="ChEBI" id="CHEBI:29105"/>
        <note>catalytic</note>
    </ligand>
</feature>
<dbReference type="OrthoDB" id="9807740at2"/>
<dbReference type="EMBL" id="CP032096">
    <property type="protein sequence ID" value="QBZ82475.1"/>
    <property type="molecule type" value="Genomic_DNA"/>
</dbReference>
<dbReference type="RefSeq" id="WP_135795185.1">
    <property type="nucleotide sequence ID" value="NZ_CP032096.1"/>
</dbReference>
<dbReference type="GO" id="GO:0006364">
    <property type="term" value="P:rRNA processing"/>
    <property type="evidence" value="ECO:0007669"/>
    <property type="project" value="UniProtKB-UniRule"/>
</dbReference>
<feature type="binding site" evidence="8">
    <location>
        <position position="131"/>
    </location>
    <ligand>
        <name>Zn(2+)</name>
        <dbReference type="ChEBI" id="CHEBI:29105"/>
        <note>catalytic</note>
    </ligand>
</feature>
<dbReference type="PROSITE" id="PS01306">
    <property type="entry name" value="UPF0054"/>
    <property type="match status" value="1"/>
</dbReference>
<evidence type="ECO:0000256" key="6">
    <source>
        <dbReference type="ARBA" id="ARBA00022801"/>
    </source>
</evidence>
<evidence type="ECO:0000256" key="5">
    <source>
        <dbReference type="ARBA" id="ARBA00022759"/>
    </source>
</evidence>
<keyword evidence="8" id="KW-0698">rRNA processing</keyword>
<gene>
    <name evidence="8 9" type="primary">ybeY</name>
    <name evidence="9" type="ORF">GHNINEIG_00505</name>
</gene>
<keyword evidence="10" id="KW-1185">Reference proteome</keyword>
<dbReference type="GO" id="GO:0005737">
    <property type="term" value="C:cytoplasm"/>
    <property type="evidence" value="ECO:0007669"/>
    <property type="project" value="UniProtKB-SubCell"/>
</dbReference>
<comment type="subcellular location">
    <subcellularLocation>
        <location evidence="8">Cytoplasm</location>
    </subcellularLocation>
</comment>
<evidence type="ECO:0000256" key="8">
    <source>
        <dbReference type="HAMAP-Rule" id="MF_00009"/>
    </source>
</evidence>
<evidence type="ECO:0000313" key="10">
    <source>
        <dbReference type="Proteomes" id="UP000296201"/>
    </source>
</evidence>
<dbReference type="HAMAP" id="MF_00009">
    <property type="entry name" value="Endoribonucl_YbeY"/>
    <property type="match status" value="1"/>
</dbReference>
<evidence type="ECO:0000256" key="3">
    <source>
        <dbReference type="ARBA" id="ARBA00022722"/>
    </source>
</evidence>
<dbReference type="SUPFAM" id="SSF55486">
    <property type="entry name" value="Metalloproteases ('zincins'), catalytic domain"/>
    <property type="match status" value="1"/>
</dbReference>
<dbReference type="GO" id="GO:0008270">
    <property type="term" value="F:zinc ion binding"/>
    <property type="evidence" value="ECO:0007669"/>
    <property type="project" value="UniProtKB-UniRule"/>
</dbReference>
<evidence type="ECO:0000256" key="1">
    <source>
        <dbReference type="ARBA" id="ARBA00010875"/>
    </source>
</evidence>
<comment type="similarity">
    <text evidence="1 8">Belongs to the endoribonuclease YbeY family.</text>
</comment>
<comment type="cofactor">
    <cofactor evidence="8">
        <name>Zn(2+)</name>
        <dbReference type="ChEBI" id="CHEBI:29105"/>
    </cofactor>
    <text evidence="8">Binds 1 zinc ion.</text>
</comment>
<keyword evidence="3 8" id="KW-0540">Nuclease</keyword>
<dbReference type="GO" id="GO:0004222">
    <property type="term" value="F:metalloendopeptidase activity"/>
    <property type="evidence" value="ECO:0007669"/>
    <property type="project" value="InterPro"/>
</dbReference>
<organism evidence="9 10">
    <name type="scientific">Hydrogenovibrio crunogenus</name>
    <dbReference type="NCBI Taxonomy" id="39765"/>
    <lineage>
        <taxon>Bacteria</taxon>
        <taxon>Pseudomonadati</taxon>
        <taxon>Pseudomonadota</taxon>
        <taxon>Gammaproteobacteria</taxon>
        <taxon>Thiotrichales</taxon>
        <taxon>Piscirickettsiaceae</taxon>
        <taxon>Hydrogenovibrio</taxon>
    </lineage>
</organism>
<dbReference type="PANTHER" id="PTHR46986">
    <property type="entry name" value="ENDORIBONUCLEASE YBEY, CHLOROPLASTIC"/>
    <property type="match status" value="1"/>
</dbReference>
<keyword evidence="2 8" id="KW-0690">Ribosome biogenesis</keyword>
<evidence type="ECO:0000256" key="2">
    <source>
        <dbReference type="ARBA" id="ARBA00022517"/>
    </source>
</evidence>
<feature type="binding site" evidence="8">
    <location>
        <position position="125"/>
    </location>
    <ligand>
        <name>Zn(2+)</name>
        <dbReference type="ChEBI" id="CHEBI:29105"/>
        <note>catalytic</note>
    </ligand>
</feature>
<dbReference type="PANTHER" id="PTHR46986:SF1">
    <property type="entry name" value="ENDORIBONUCLEASE YBEY, CHLOROPLASTIC"/>
    <property type="match status" value="1"/>
</dbReference>
<protein>
    <recommendedName>
        <fullName evidence="8">Endoribonuclease YbeY</fullName>
        <ecNumber evidence="8">3.1.-.-</ecNumber>
    </recommendedName>
</protein>
<keyword evidence="7 8" id="KW-0862">Zinc</keyword>
<keyword evidence="4 8" id="KW-0479">Metal-binding</keyword>
<reference evidence="9 10" key="1">
    <citation type="submission" date="2018-08" db="EMBL/GenBank/DDBJ databases">
        <title>Horizontal acquisition of hydrogen conversion ability and other habitat adaptations in Hydrogenovibrio crunogenus strains.</title>
        <authorList>
            <person name="Gonnella G."/>
            <person name="Adam N."/>
            <person name="Perner M."/>
        </authorList>
    </citation>
    <scope>NUCLEOTIDE SEQUENCE [LARGE SCALE GENOMIC DNA]</scope>
    <source>
        <strain evidence="9 10">SP-41</strain>
    </source>
</reference>
<dbReference type="EC" id="3.1.-.-" evidence="8"/>
<evidence type="ECO:0000313" key="9">
    <source>
        <dbReference type="EMBL" id="QBZ82475.1"/>
    </source>
</evidence>
<dbReference type="NCBIfam" id="TIGR00043">
    <property type="entry name" value="rRNA maturation RNase YbeY"/>
    <property type="match status" value="1"/>
</dbReference>
<dbReference type="AlphaFoldDB" id="A0A4P7NY82"/>
<sequence>MIHLDYQVAVEEVEEADLPTYEQCLKWVEAALLDDRLDGETELTIRIVDEDEIQTLNRDFRGKDKTTNVLSFPFENPPVLVDLGEELPYIGDLVICAEVVKQEAKAQHKPLEAHWAHMVVHGCLHLQGMDHIDDEEAIKMEALEAEILADFGYDSPYESD</sequence>
<accession>A0A4P7NY82</accession>
<dbReference type="Proteomes" id="UP000296201">
    <property type="component" value="Chromosome"/>
</dbReference>
<evidence type="ECO:0000256" key="7">
    <source>
        <dbReference type="ARBA" id="ARBA00022833"/>
    </source>
</evidence>
<proteinExistence type="inferred from homology"/>